<dbReference type="GeneID" id="57776559"/>
<dbReference type="EMBL" id="CP060122">
    <property type="protein sequence ID" value="QNG43615.1"/>
    <property type="molecule type" value="Genomic_DNA"/>
</dbReference>
<evidence type="ECO:0000313" key="6">
    <source>
        <dbReference type="EMBL" id="QNG43615.1"/>
    </source>
</evidence>
<evidence type="ECO:0000313" key="9">
    <source>
        <dbReference type="Proteomes" id="UP000287401"/>
    </source>
</evidence>
<dbReference type="EMBL" id="CP023741">
    <property type="protein sequence ID" value="ATI79782.1"/>
    <property type="molecule type" value="Genomic_DNA"/>
</dbReference>
<reference evidence="6 12" key="5">
    <citation type="submission" date="2020-07" db="EMBL/GenBank/DDBJ databases">
        <title>Whole genome sequence of Sphingobium yanoikuyae A3.</title>
        <authorList>
            <person name="Han S.-S."/>
        </authorList>
    </citation>
    <scope>NUCLEOTIDE SEQUENCE [LARGE SCALE GENOMIC DNA]</scope>
    <source>
        <strain evidence="6 12">A3</strain>
    </source>
</reference>
<dbReference type="NCBIfam" id="NF033521">
    <property type="entry name" value="lasso_leader_L3"/>
    <property type="match status" value="1"/>
</dbReference>
<evidence type="ECO:0000313" key="7">
    <source>
        <dbReference type="EMBL" id="RSU61990.1"/>
    </source>
</evidence>
<accession>A0A291MXH3</accession>
<name>A0A291MXH3_SPHYA</name>
<reference evidence="7 9" key="2">
    <citation type="submission" date="2018-07" db="EMBL/GenBank/DDBJ databases">
        <title>Genomic and Epidemiologic Investigation of an Indolent Hospital Outbreak.</title>
        <authorList>
            <person name="Johnson R.C."/>
            <person name="Deming C."/>
            <person name="Conlan S."/>
            <person name="Zellmer C.J."/>
            <person name="Michelin A.V."/>
            <person name="Lee-Lin S."/>
            <person name="Thomas P.J."/>
            <person name="Park M."/>
            <person name="Weingarten R.A."/>
            <person name="Less J."/>
            <person name="Dekker J.P."/>
            <person name="Frank K.M."/>
            <person name="Musser K.A."/>
            <person name="Mcquiston J.R."/>
            <person name="Henderson D.K."/>
            <person name="Lau A.F."/>
            <person name="Palmore T.N."/>
            <person name="Segre J.A."/>
        </authorList>
    </citation>
    <scope>NUCLEOTIDE SEQUENCE [LARGE SCALE GENOMIC DNA]</scope>
    <source>
        <strain evidence="7 9">SK-NIH.Env6_1116</strain>
    </source>
</reference>
<dbReference type="EMBL" id="CP053021">
    <property type="protein sequence ID" value="QJR02113.1"/>
    <property type="molecule type" value="Genomic_DNA"/>
</dbReference>
<dbReference type="EMBL" id="JAOCKX010000028">
    <property type="protein sequence ID" value="MDH2133063.1"/>
    <property type="molecule type" value="Genomic_DNA"/>
</dbReference>
<protein>
    <submittedName>
        <fullName evidence="3">Lasso RiPP family leader peptide-containing protein</fullName>
    </submittedName>
</protein>
<feature type="region of interest" description="Disordered" evidence="1">
    <location>
        <begin position="1"/>
        <end position="46"/>
    </location>
</feature>
<dbReference type="Proteomes" id="UP001162318">
    <property type="component" value="Unassembled WGS sequence"/>
</dbReference>
<reference evidence="2 8" key="1">
    <citation type="submission" date="2017-10" db="EMBL/GenBank/DDBJ databases">
        <title>Sphingobium yanoikuyae S72.</title>
        <authorList>
            <person name="Sanchez E."/>
            <person name="Bustos P."/>
            <person name="Mendoza P."/>
            <person name="Guo X."/>
            <person name="Mendoza A."/>
        </authorList>
    </citation>
    <scope>NUCLEOTIDE SEQUENCE [LARGE SCALE GENOMIC DNA]</scope>
    <source>
        <strain evidence="2 8">S72</strain>
    </source>
</reference>
<dbReference type="Proteomes" id="UP000515377">
    <property type="component" value="Chromosome"/>
</dbReference>
<evidence type="ECO:0000313" key="8">
    <source>
        <dbReference type="Proteomes" id="UP000219422"/>
    </source>
</evidence>
<dbReference type="Proteomes" id="UP000287401">
    <property type="component" value="Unassembled WGS sequence"/>
</dbReference>
<reference evidence="5 11" key="4">
    <citation type="submission" date="2020-04" db="EMBL/GenBank/DDBJ databases">
        <title>The Whole Genome Analysis of High salt-tolerant Sphingobium yanoikuyae YC-XJ2 with Aryl organophosphorus flame retardants (aryl-OPFRs)-degrading capacity and characteristics of Related phosphotriesterase.</title>
        <authorList>
            <person name="Li X."/>
        </authorList>
    </citation>
    <scope>NUCLEOTIDE SEQUENCE [LARGE SCALE GENOMIC DNA]</scope>
    <source>
        <strain evidence="5 11">YC-XJ2</strain>
    </source>
</reference>
<evidence type="ECO:0000313" key="10">
    <source>
        <dbReference type="Proteomes" id="UP000464086"/>
    </source>
</evidence>
<organism evidence="2 8">
    <name type="scientific">Sphingobium yanoikuyae</name>
    <name type="common">Sphingomonas yanoikuyae</name>
    <dbReference type="NCBI Taxonomy" id="13690"/>
    <lineage>
        <taxon>Bacteria</taxon>
        <taxon>Pseudomonadati</taxon>
        <taxon>Pseudomonadota</taxon>
        <taxon>Alphaproteobacteria</taxon>
        <taxon>Sphingomonadales</taxon>
        <taxon>Sphingomonadaceae</taxon>
        <taxon>Sphingobium</taxon>
    </lineage>
</organism>
<proteinExistence type="predicted"/>
<reference evidence="4 10" key="3">
    <citation type="submission" date="2019-12" db="EMBL/GenBank/DDBJ databases">
        <title>Functional and genomic insights into the Sphingobium yanoikuyae YC-JY1, a bacterium efficiently degrading bisphenol A.</title>
        <authorList>
            <person name="Jia Y."/>
            <person name="Li X."/>
            <person name="Wang J."/>
            <person name="Eltoukhy A."/>
            <person name="Lamraoui I."/>
            <person name="Yan Y."/>
        </authorList>
    </citation>
    <scope>NUCLEOTIDE SEQUENCE [LARGE SCALE GENOMIC DNA]</scope>
    <source>
        <strain evidence="4 10">YC-JY1</strain>
    </source>
</reference>
<evidence type="ECO:0000313" key="11">
    <source>
        <dbReference type="Proteomes" id="UP000502611"/>
    </source>
</evidence>
<reference evidence="3" key="6">
    <citation type="submission" date="2022-09" db="EMBL/GenBank/DDBJ databases">
        <title>Intensive care unit water sources are persistently colonized with multi-drug resistant bacteria and are the site of extensive horizontal gene transfer of antibiotic resistance genes.</title>
        <authorList>
            <person name="Diorio-Toth L."/>
        </authorList>
    </citation>
    <scope>NUCLEOTIDE SEQUENCE</scope>
    <source>
        <strain evidence="3">GD03659</strain>
    </source>
</reference>
<dbReference type="RefSeq" id="WP_004212599.1">
    <property type="nucleotide sequence ID" value="NZ_CAUUIR010000028.1"/>
</dbReference>
<evidence type="ECO:0000256" key="1">
    <source>
        <dbReference type="SAM" id="MobiDB-lite"/>
    </source>
</evidence>
<evidence type="ECO:0000313" key="3">
    <source>
        <dbReference type="EMBL" id="MDH2133063.1"/>
    </source>
</evidence>
<dbReference type="Proteomes" id="UP000464086">
    <property type="component" value="Chromosome"/>
</dbReference>
<dbReference type="OrthoDB" id="9804233at2"/>
<dbReference type="EMBL" id="CP047218">
    <property type="protein sequence ID" value="QHD67256.1"/>
    <property type="molecule type" value="Genomic_DNA"/>
</dbReference>
<sequence>MEKESYESPELVELGSFESLTQGTSYGESLDATFPDGTPRGELTFS</sequence>
<gene>
    <name evidence="2" type="ORF">A6768_06865</name>
    <name evidence="7" type="ORF">DAH51_00020</name>
    <name evidence="4" type="ORF">GS397_09490</name>
    <name evidence="6" type="ORF">H3V42_16855</name>
    <name evidence="5" type="ORF">HH800_07785</name>
    <name evidence="3" type="ORF">N5J77_18190</name>
</gene>
<dbReference type="KEGG" id="sya:A6768_06865"/>
<dbReference type="EMBL" id="QRAL01000001">
    <property type="protein sequence ID" value="RSU61990.1"/>
    <property type="molecule type" value="Genomic_DNA"/>
</dbReference>
<dbReference type="Proteomes" id="UP000502611">
    <property type="component" value="Chromosome"/>
</dbReference>
<evidence type="ECO:0000313" key="4">
    <source>
        <dbReference type="EMBL" id="QHD67256.1"/>
    </source>
</evidence>
<dbReference type="AlphaFoldDB" id="A0A291MXH3"/>
<evidence type="ECO:0000313" key="12">
    <source>
        <dbReference type="Proteomes" id="UP000515377"/>
    </source>
</evidence>
<evidence type="ECO:0000313" key="5">
    <source>
        <dbReference type="EMBL" id="QJR02113.1"/>
    </source>
</evidence>
<dbReference type="Proteomes" id="UP000219422">
    <property type="component" value="Chromosome"/>
</dbReference>
<feature type="compositionally biased region" description="Polar residues" evidence="1">
    <location>
        <begin position="18"/>
        <end position="27"/>
    </location>
</feature>
<evidence type="ECO:0000313" key="2">
    <source>
        <dbReference type="EMBL" id="ATI79782.1"/>
    </source>
</evidence>